<evidence type="ECO:0000313" key="5">
    <source>
        <dbReference type="Proteomes" id="UP001500212"/>
    </source>
</evidence>
<gene>
    <name evidence="4" type="ORF">GCM10023195_15420</name>
</gene>
<protein>
    <recommendedName>
        <fullName evidence="3">Cell envelope-related transcriptional attenuator domain-containing protein</fullName>
    </recommendedName>
</protein>
<reference evidence="5" key="1">
    <citation type="journal article" date="2019" name="Int. J. Syst. Evol. Microbiol.">
        <title>The Global Catalogue of Microorganisms (GCM) 10K type strain sequencing project: providing services to taxonomists for standard genome sequencing and annotation.</title>
        <authorList>
            <consortium name="The Broad Institute Genomics Platform"/>
            <consortium name="The Broad Institute Genome Sequencing Center for Infectious Disease"/>
            <person name="Wu L."/>
            <person name="Ma J."/>
        </authorList>
    </citation>
    <scope>NUCLEOTIDE SEQUENCE [LARGE SCALE GENOMIC DNA]</scope>
    <source>
        <strain evidence="5">JCM 17938</strain>
    </source>
</reference>
<dbReference type="InterPro" id="IPR004474">
    <property type="entry name" value="LytR_CpsA_psr"/>
</dbReference>
<sequence>MLDVLIVLLIGCCAFAETAPRRVDAIGGYYPGRPTWGLGQDWLLVLYDEPDHGRPRADRSGADQLRHDGPRRDERRAGATLGIGTGRRQVDTIMLLHLPSNGRRPTLIDLPPDAYAPAVAGHGAGSLRAAFAWGGPKLLVRTTESVTHVGVERYLEIGLTGLATLVDLVGGVRICARPTVATTAGPRPSGTARRARAPGPPAACPRLSGPQALAYLRAAADARGDLDHAEHQRRLVTALVRAMAGSGVALNPVRGLSLVAHGTGMVTTDEGAHLYDLIRLALTLRETGDLPPTVISTVGHGWVPGVGRVVTLSPAEVSEIARVLVTDCPSPGCPDR</sequence>
<dbReference type="Pfam" id="PF03816">
    <property type="entry name" value="LytR_cpsA_psr"/>
    <property type="match status" value="1"/>
</dbReference>
<dbReference type="Gene3D" id="3.40.630.190">
    <property type="entry name" value="LCP protein"/>
    <property type="match status" value="1"/>
</dbReference>
<dbReference type="InterPro" id="IPR050922">
    <property type="entry name" value="LytR/CpsA/Psr_CW_biosynth"/>
</dbReference>
<comment type="similarity">
    <text evidence="1">Belongs to the LytR/CpsA/Psr (LCP) family.</text>
</comment>
<organism evidence="4 5">
    <name type="scientific">Actinoallomurus liliacearum</name>
    <dbReference type="NCBI Taxonomy" id="1080073"/>
    <lineage>
        <taxon>Bacteria</taxon>
        <taxon>Bacillati</taxon>
        <taxon>Actinomycetota</taxon>
        <taxon>Actinomycetes</taxon>
        <taxon>Streptosporangiales</taxon>
        <taxon>Thermomonosporaceae</taxon>
        <taxon>Actinoallomurus</taxon>
    </lineage>
</organism>
<dbReference type="Proteomes" id="UP001500212">
    <property type="component" value="Unassembled WGS sequence"/>
</dbReference>
<accession>A0ABP8TG69</accession>
<dbReference type="EMBL" id="BAABHJ010000004">
    <property type="protein sequence ID" value="GAA4604517.1"/>
    <property type="molecule type" value="Genomic_DNA"/>
</dbReference>
<evidence type="ECO:0000259" key="3">
    <source>
        <dbReference type="Pfam" id="PF03816"/>
    </source>
</evidence>
<keyword evidence="5" id="KW-1185">Reference proteome</keyword>
<name>A0ABP8TG69_9ACTN</name>
<feature type="region of interest" description="Disordered" evidence="2">
    <location>
        <begin position="183"/>
        <end position="203"/>
    </location>
</feature>
<dbReference type="RefSeq" id="WP_345350540.1">
    <property type="nucleotide sequence ID" value="NZ_BAABHJ010000004.1"/>
</dbReference>
<dbReference type="PANTHER" id="PTHR33392">
    <property type="entry name" value="POLYISOPRENYL-TEICHOIC ACID--PEPTIDOGLYCAN TEICHOIC ACID TRANSFERASE TAGU"/>
    <property type="match status" value="1"/>
</dbReference>
<feature type="region of interest" description="Disordered" evidence="2">
    <location>
        <begin position="54"/>
        <end position="78"/>
    </location>
</feature>
<evidence type="ECO:0000256" key="1">
    <source>
        <dbReference type="ARBA" id="ARBA00006068"/>
    </source>
</evidence>
<feature type="domain" description="Cell envelope-related transcriptional attenuator" evidence="3">
    <location>
        <begin position="91"/>
        <end position="244"/>
    </location>
</feature>
<feature type="compositionally biased region" description="Basic and acidic residues" evidence="2">
    <location>
        <begin position="54"/>
        <end position="77"/>
    </location>
</feature>
<proteinExistence type="inferred from homology"/>
<evidence type="ECO:0000313" key="4">
    <source>
        <dbReference type="EMBL" id="GAA4604517.1"/>
    </source>
</evidence>
<dbReference type="PANTHER" id="PTHR33392:SF6">
    <property type="entry name" value="POLYISOPRENYL-TEICHOIC ACID--PEPTIDOGLYCAN TEICHOIC ACID TRANSFERASE TAGU"/>
    <property type="match status" value="1"/>
</dbReference>
<comment type="caution">
    <text evidence="4">The sequence shown here is derived from an EMBL/GenBank/DDBJ whole genome shotgun (WGS) entry which is preliminary data.</text>
</comment>
<dbReference type="NCBIfam" id="TIGR00350">
    <property type="entry name" value="lytR_cpsA_psr"/>
    <property type="match status" value="1"/>
</dbReference>
<evidence type="ECO:0000256" key="2">
    <source>
        <dbReference type="SAM" id="MobiDB-lite"/>
    </source>
</evidence>